<organism evidence="8 9">
    <name type="scientific">Amphritea atlantica</name>
    <dbReference type="NCBI Taxonomy" id="355243"/>
    <lineage>
        <taxon>Bacteria</taxon>
        <taxon>Pseudomonadati</taxon>
        <taxon>Pseudomonadota</taxon>
        <taxon>Gammaproteobacteria</taxon>
        <taxon>Oceanospirillales</taxon>
        <taxon>Oceanospirillaceae</taxon>
        <taxon>Amphritea</taxon>
    </lineage>
</organism>
<dbReference type="STRING" id="355243.SAMN03080615_02546"/>
<dbReference type="InterPro" id="IPR000620">
    <property type="entry name" value="EamA_dom"/>
</dbReference>
<proteinExistence type="inferred from homology"/>
<feature type="transmembrane region" description="Helical" evidence="6">
    <location>
        <begin position="248"/>
        <end position="268"/>
    </location>
</feature>
<accession>A0A1H9IG32</accession>
<feature type="domain" description="EamA" evidence="7">
    <location>
        <begin position="10"/>
        <end position="142"/>
    </location>
</feature>
<evidence type="ECO:0000256" key="1">
    <source>
        <dbReference type="ARBA" id="ARBA00004141"/>
    </source>
</evidence>
<keyword evidence="5 6" id="KW-0472">Membrane</keyword>
<keyword evidence="3 6" id="KW-0812">Transmembrane</keyword>
<feature type="transmembrane region" description="Helical" evidence="6">
    <location>
        <begin position="7"/>
        <end position="31"/>
    </location>
</feature>
<evidence type="ECO:0000259" key="7">
    <source>
        <dbReference type="Pfam" id="PF00892"/>
    </source>
</evidence>
<evidence type="ECO:0000256" key="5">
    <source>
        <dbReference type="ARBA" id="ARBA00023136"/>
    </source>
</evidence>
<dbReference type="EMBL" id="FOGB01000007">
    <property type="protein sequence ID" value="SEQ73681.1"/>
    <property type="molecule type" value="Genomic_DNA"/>
</dbReference>
<dbReference type="RefSeq" id="WP_245756578.1">
    <property type="nucleotide sequence ID" value="NZ_AP025284.1"/>
</dbReference>
<dbReference type="SUPFAM" id="SSF103481">
    <property type="entry name" value="Multidrug resistance efflux transporter EmrE"/>
    <property type="match status" value="2"/>
</dbReference>
<comment type="similarity">
    <text evidence="2">Belongs to the EamA transporter family.</text>
</comment>
<evidence type="ECO:0000256" key="6">
    <source>
        <dbReference type="SAM" id="Phobius"/>
    </source>
</evidence>
<feature type="transmembrane region" description="Helical" evidence="6">
    <location>
        <begin position="130"/>
        <end position="147"/>
    </location>
</feature>
<feature type="transmembrane region" description="Helical" evidence="6">
    <location>
        <begin position="181"/>
        <end position="200"/>
    </location>
</feature>
<sequence length="294" mass="31247">MLSPQLINWLLLSFLVITWGTSFMVTSIAIAGGLSPLTITLLRIALGAGVITLFAYSRGLRLPFSAKSWGSFMILGLFGSALPFLLISWGQQTVPSATTGVLMAVMPFVTMLIAHYFVEGERFNRYKMMGLILAFSGVTFILNPFAAGSVDLLGALAILTAASSYALNTVLIRLLPKFNPLIAGSGMLLCGLLLILPFILSDAQTIIDELRYVAGPDALMAVIWLGCMPAGVASIVYFIVVNRAGPSFLSNCNFLIPVVAYFAGTLILGEAVSSNSLIALIGILTGIGLTRVSR</sequence>
<dbReference type="Proteomes" id="UP000198749">
    <property type="component" value="Unassembled WGS sequence"/>
</dbReference>
<feature type="transmembrane region" description="Helical" evidence="6">
    <location>
        <begin position="220"/>
        <end position="241"/>
    </location>
</feature>
<evidence type="ECO:0000313" key="9">
    <source>
        <dbReference type="Proteomes" id="UP000198749"/>
    </source>
</evidence>
<feature type="transmembrane region" description="Helical" evidence="6">
    <location>
        <begin position="37"/>
        <end position="57"/>
    </location>
</feature>
<feature type="transmembrane region" description="Helical" evidence="6">
    <location>
        <begin position="153"/>
        <end position="174"/>
    </location>
</feature>
<reference evidence="9" key="1">
    <citation type="submission" date="2016-10" db="EMBL/GenBank/DDBJ databases">
        <authorList>
            <person name="Varghese N."/>
            <person name="Submissions S."/>
        </authorList>
    </citation>
    <scope>NUCLEOTIDE SEQUENCE [LARGE SCALE GENOMIC DNA]</scope>
    <source>
        <strain evidence="9">DSM 18887</strain>
    </source>
</reference>
<dbReference type="Pfam" id="PF00892">
    <property type="entry name" value="EamA"/>
    <property type="match status" value="2"/>
</dbReference>
<gene>
    <name evidence="8" type="ORF">SAMN03080615_02546</name>
</gene>
<feature type="transmembrane region" description="Helical" evidence="6">
    <location>
        <begin position="274"/>
        <end position="292"/>
    </location>
</feature>
<dbReference type="PANTHER" id="PTHR32322">
    <property type="entry name" value="INNER MEMBRANE TRANSPORTER"/>
    <property type="match status" value="1"/>
</dbReference>
<feature type="domain" description="EamA" evidence="7">
    <location>
        <begin position="153"/>
        <end position="290"/>
    </location>
</feature>
<evidence type="ECO:0000313" key="8">
    <source>
        <dbReference type="EMBL" id="SEQ73681.1"/>
    </source>
</evidence>
<comment type="subcellular location">
    <subcellularLocation>
        <location evidence="1">Membrane</location>
        <topology evidence="1">Multi-pass membrane protein</topology>
    </subcellularLocation>
</comment>
<keyword evidence="4 6" id="KW-1133">Transmembrane helix</keyword>
<protein>
    <submittedName>
        <fullName evidence="8">Threonine/homoserine efflux transporter RhtA</fullName>
    </submittedName>
</protein>
<dbReference type="InterPro" id="IPR050638">
    <property type="entry name" value="AA-Vitamin_Transporters"/>
</dbReference>
<dbReference type="AlphaFoldDB" id="A0A1H9IG32"/>
<evidence type="ECO:0000256" key="4">
    <source>
        <dbReference type="ARBA" id="ARBA00022989"/>
    </source>
</evidence>
<keyword evidence="9" id="KW-1185">Reference proteome</keyword>
<evidence type="ECO:0000256" key="2">
    <source>
        <dbReference type="ARBA" id="ARBA00007362"/>
    </source>
</evidence>
<dbReference type="PANTHER" id="PTHR32322:SF2">
    <property type="entry name" value="EAMA DOMAIN-CONTAINING PROTEIN"/>
    <property type="match status" value="1"/>
</dbReference>
<dbReference type="InterPro" id="IPR037185">
    <property type="entry name" value="EmrE-like"/>
</dbReference>
<feature type="transmembrane region" description="Helical" evidence="6">
    <location>
        <begin position="101"/>
        <end position="118"/>
    </location>
</feature>
<feature type="transmembrane region" description="Helical" evidence="6">
    <location>
        <begin position="69"/>
        <end position="89"/>
    </location>
</feature>
<dbReference type="GO" id="GO:0016020">
    <property type="term" value="C:membrane"/>
    <property type="evidence" value="ECO:0007669"/>
    <property type="project" value="UniProtKB-SubCell"/>
</dbReference>
<evidence type="ECO:0000256" key="3">
    <source>
        <dbReference type="ARBA" id="ARBA00022692"/>
    </source>
</evidence>
<name>A0A1H9IG32_9GAMM</name>